<organism evidence="2 3">
    <name type="scientific">Luteibacter rhizovicinus</name>
    <dbReference type="NCBI Taxonomy" id="242606"/>
    <lineage>
        <taxon>Bacteria</taxon>
        <taxon>Pseudomonadati</taxon>
        <taxon>Pseudomonadota</taxon>
        <taxon>Gammaproteobacteria</taxon>
        <taxon>Lysobacterales</taxon>
        <taxon>Rhodanobacteraceae</taxon>
        <taxon>Luteibacter</taxon>
    </lineage>
</organism>
<dbReference type="NCBIfam" id="TIGR03940">
    <property type="entry name" value="PGA_PgaD"/>
    <property type="match status" value="1"/>
</dbReference>
<feature type="transmembrane region" description="Helical" evidence="1">
    <location>
        <begin position="69"/>
        <end position="89"/>
    </location>
</feature>
<protein>
    <submittedName>
        <fullName evidence="2">Poly-beta-1,6-N-acetyl-D-glucosamine biosynthesis protein PgaD</fullName>
    </submittedName>
</protein>
<keyword evidence="1" id="KW-0472">Membrane</keyword>
<gene>
    <name evidence="2" type="ORF">EC912_105191</name>
</gene>
<keyword evidence="1" id="KW-0812">Transmembrane</keyword>
<feature type="transmembrane region" description="Helical" evidence="1">
    <location>
        <begin position="21"/>
        <end position="49"/>
    </location>
</feature>
<keyword evidence="3" id="KW-1185">Reference proteome</keyword>
<dbReference type="GO" id="GO:0043709">
    <property type="term" value="P:cell adhesion involved in single-species biofilm formation"/>
    <property type="evidence" value="ECO:0007669"/>
    <property type="project" value="InterPro"/>
</dbReference>
<evidence type="ECO:0000256" key="1">
    <source>
        <dbReference type="SAM" id="Phobius"/>
    </source>
</evidence>
<dbReference type="Pfam" id="PF13994">
    <property type="entry name" value="PgaD"/>
    <property type="match status" value="1"/>
</dbReference>
<evidence type="ECO:0000313" key="2">
    <source>
        <dbReference type="EMBL" id="TCV93331.1"/>
    </source>
</evidence>
<name>A0A4R3YM49_9GAMM</name>
<proteinExistence type="predicted"/>
<dbReference type="InterPro" id="IPR023829">
    <property type="entry name" value="PGA_PgaD"/>
</dbReference>
<sequence length="149" mass="16831">MKAEAIIIQRPDHQSPAQRVFFGLATLVAWAFWVFLWLPLITLVAWGFGFRTTYVEMFVQSRGKGGTDLVELLLLAAVCALIVIAWSLYNRFRYGGRVRRRAFRSIQPDETAHAMGTTESAVLAMRDARISTIEFADDGALHVGEIRDR</sequence>
<dbReference type="RefSeq" id="WP_132145042.1">
    <property type="nucleotide sequence ID" value="NZ_SMCS01000005.1"/>
</dbReference>
<dbReference type="OrthoDB" id="6003102at2"/>
<evidence type="ECO:0000313" key="3">
    <source>
        <dbReference type="Proteomes" id="UP000295645"/>
    </source>
</evidence>
<dbReference type="EMBL" id="SMCS01000005">
    <property type="protein sequence ID" value="TCV93331.1"/>
    <property type="molecule type" value="Genomic_DNA"/>
</dbReference>
<dbReference type="Proteomes" id="UP000295645">
    <property type="component" value="Unassembled WGS sequence"/>
</dbReference>
<comment type="caution">
    <text evidence="2">The sequence shown here is derived from an EMBL/GenBank/DDBJ whole genome shotgun (WGS) entry which is preliminary data.</text>
</comment>
<reference evidence="2 3" key="1">
    <citation type="submission" date="2019-03" db="EMBL/GenBank/DDBJ databases">
        <title>Above-ground endophytic microbial communities from plants in different locations in the United States.</title>
        <authorList>
            <person name="Frank C."/>
        </authorList>
    </citation>
    <scope>NUCLEOTIDE SEQUENCE [LARGE SCALE GENOMIC DNA]</scope>
    <source>
        <strain evidence="2 3">LP_13_YM</strain>
    </source>
</reference>
<accession>A0A4R3YM49</accession>
<keyword evidence="1" id="KW-1133">Transmembrane helix</keyword>
<dbReference type="AlphaFoldDB" id="A0A4R3YM49"/>